<evidence type="ECO:0000259" key="1">
    <source>
        <dbReference type="SMART" id="SM01362"/>
    </source>
</evidence>
<dbReference type="Gramene" id="RZC62235">
    <property type="protein sequence ID" value="RZC62235"/>
    <property type="gene ID" value="C5167_023999"/>
</dbReference>
<dbReference type="InterPro" id="IPR007034">
    <property type="entry name" value="BMS1_TSR1_C"/>
</dbReference>
<dbReference type="GO" id="GO:0000479">
    <property type="term" value="P:endonucleolytic cleavage of tricistronic rRNA transcript (SSU-rRNA, 5.8S rRNA, LSU-rRNA)"/>
    <property type="evidence" value="ECO:0007669"/>
    <property type="project" value="TreeGrafter"/>
</dbReference>
<dbReference type="GO" id="GO:0030686">
    <property type="term" value="C:90S preribosome"/>
    <property type="evidence" value="ECO:0007669"/>
    <property type="project" value="TreeGrafter"/>
</dbReference>
<protein>
    <recommendedName>
        <fullName evidence="1">Ribosome biogenesis protein BMS1/TSR1 C-terminal domain-containing protein</fullName>
    </recommendedName>
</protein>
<dbReference type="GO" id="GO:0034511">
    <property type="term" value="F:U3 snoRNA binding"/>
    <property type="evidence" value="ECO:0007669"/>
    <property type="project" value="TreeGrafter"/>
</dbReference>
<dbReference type="PANTHER" id="PTHR12858:SF2">
    <property type="entry name" value="RIBOSOME BIOGENESIS PROTEIN BMS1 HOMOLOG"/>
    <property type="match status" value="1"/>
</dbReference>
<dbReference type="Proteomes" id="UP000316621">
    <property type="component" value="Chromosome 5"/>
</dbReference>
<keyword evidence="3" id="KW-1185">Reference proteome</keyword>
<dbReference type="PANTHER" id="PTHR12858">
    <property type="entry name" value="RIBOSOME BIOGENESIS PROTEIN"/>
    <property type="match status" value="1"/>
</dbReference>
<dbReference type="EMBL" id="CM010719">
    <property type="protein sequence ID" value="RZC62235.1"/>
    <property type="molecule type" value="Genomic_DNA"/>
</dbReference>
<name>A0A4Y7JRB9_PAPSO</name>
<reference evidence="2 3" key="1">
    <citation type="journal article" date="2018" name="Science">
        <title>The opium poppy genome and morphinan production.</title>
        <authorList>
            <person name="Guo L."/>
            <person name="Winzer T."/>
            <person name="Yang X."/>
            <person name="Li Y."/>
            <person name="Ning Z."/>
            <person name="He Z."/>
            <person name="Teodor R."/>
            <person name="Lu Y."/>
            <person name="Bowser T.A."/>
            <person name="Graham I.A."/>
            <person name="Ye K."/>
        </authorList>
    </citation>
    <scope>NUCLEOTIDE SEQUENCE [LARGE SCALE GENOMIC DNA]</scope>
    <source>
        <strain evidence="3">cv. HN1</strain>
        <tissue evidence="2">Leaves</tissue>
    </source>
</reference>
<dbReference type="GO" id="GO:0005525">
    <property type="term" value="F:GTP binding"/>
    <property type="evidence" value="ECO:0007669"/>
    <property type="project" value="TreeGrafter"/>
</dbReference>
<dbReference type="InterPro" id="IPR039761">
    <property type="entry name" value="Bms1/Tsr1"/>
</dbReference>
<dbReference type="STRING" id="3469.A0A4Y7JRB9"/>
<proteinExistence type="predicted"/>
<feature type="domain" description="Ribosome biogenesis protein BMS1/TSR1 C-terminal" evidence="1">
    <location>
        <begin position="6"/>
        <end position="276"/>
    </location>
</feature>
<dbReference type="Pfam" id="PF04950">
    <property type="entry name" value="RIBIOP_C"/>
    <property type="match status" value="1"/>
</dbReference>
<evidence type="ECO:0000313" key="3">
    <source>
        <dbReference type="Proteomes" id="UP000316621"/>
    </source>
</evidence>
<sequence>MCVLGDLLYDKGLEYIETPDESGQSNIEEIGKAGREGLRKGIFIRLEVHGVPFEMIETFDPCHPILVGGISLEEENVGYMQARLKKHSLHTKLLKTKDPITVSVGWRRYQTTPVYAMKETRRSGLHQMRRYTPEDTYCLAMFWGPLACPNTGIVAVQNVTDDKVAFQIIATGVILGSNQAELIVMGCKRKGTPYKIIGKTALIKDVFRSDLDVARHKNALIKTASGVRGRVIEAAPKNLVYKLRKGDQLREGIAICAFRREILKSDEFFRLEWKPVEVPRCFNLFTASLFGDSLDKDAPTRRRQFLGQRRAVVFSEGEPRNSRQLRKEYKMKKKQEAMEKKKSQMLVLPGRKKRFKKMVKIL</sequence>
<dbReference type="GO" id="GO:0000462">
    <property type="term" value="P:maturation of SSU-rRNA from tricistronic rRNA transcript (SSU-rRNA, 5.8S rRNA, LSU-rRNA)"/>
    <property type="evidence" value="ECO:0007669"/>
    <property type="project" value="TreeGrafter"/>
</dbReference>
<dbReference type="AlphaFoldDB" id="A0A4Y7JRB9"/>
<dbReference type="GO" id="GO:0003924">
    <property type="term" value="F:GTPase activity"/>
    <property type="evidence" value="ECO:0007669"/>
    <property type="project" value="TreeGrafter"/>
</dbReference>
<evidence type="ECO:0000313" key="2">
    <source>
        <dbReference type="EMBL" id="RZC62235.1"/>
    </source>
</evidence>
<organism evidence="2 3">
    <name type="scientific">Papaver somniferum</name>
    <name type="common">Opium poppy</name>
    <dbReference type="NCBI Taxonomy" id="3469"/>
    <lineage>
        <taxon>Eukaryota</taxon>
        <taxon>Viridiplantae</taxon>
        <taxon>Streptophyta</taxon>
        <taxon>Embryophyta</taxon>
        <taxon>Tracheophyta</taxon>
        <taxon>Spermatophyta</taxon>
        <taxon>Magnoliopsida</taxon>
        <taxon>Ranunculales</taxon>
        <taxon>Papaveraceae</taxon>
        <taxon>Papaveroideae</taxon>
        <taxon>Papaver</taxon>
    </lineage>
</organism>
<accession>A0A4Y7JRB9</accession>
<gene>
    <name evidence="2" type="ORF">C5167_023999</name>
</gene>
<dbReference type="SMART" id="SM01362">
    <property type="entry name" value="DUF663"/>
    <property type="match status" value="1"/>
</dbReference>